<comment type="subcellular location">
    <subcellularLocation>
        <location evidence="8">Cytoplasm</location>
    </subcellularLocation>
</comment>
<reference evidence="14" key="2">
    <citation type="journal article" date="2020" name="Microorganisms">
        <title>Osmotic Adaptation and Compatible Solute Biosynthesis of Phototrophic Bacteria as Revealed from Genome Analyses.</title>
        <authorList>
            <person name="Imhoff J.F."/>
            <person name="Rahn T."/>
            <person name="Kunzel S."/>
            <person name="Keller A."/>
            <person name="Neulinger S.C."/>
        </authorList>
    </citation>
    <scope>NUCLEOTIDE SEQUENCE</scope>
    <source>
        <strain evidence="14">DSM 9154</strain>
    </source>
</reference>
<dbReference type="Proteomes" id="UP000778970">
    <property type="component" value="Unassembled WGS sequence"/>
</dbReference>
<keyword evidence="4 8" id="KW-0963">Cytoplasm</keyword>
<comment type="similarity">
    <text evidence="2 8 10">Belongs to the uroporphyrinogen decarboxylase family.</text>
</comment>
<keyword evidence="6 8" id="KW-0456">Lyase</keyword>
<feature type="domain" description="Uroporphyrinogen decarboxylase (URO-D)" evidence="12">
    <location>
        <begin position="30"/>
        <end position="39"/>
    </location>
</feature>
<dbReference type="GO" id="GO:0004853">
    <property type="term" value="F:uroporphyrinogen decarboxylase activity"/>
    <property type="evidence" value="ECO:0007669"/>
    <property type="project" value="UniProtKB-UniRule"/>
</dbReference>
<dbReference type="NCBIfam" id="TIGR01464">
    <property type="entry name" value="hemE"/>
    <property type="match status" value="1"/>
</dbReference>
<feature type="site" description="Transition state stabilizer" evidence="8">
    <location>
        <position position="85"/>
    </location>
</feature>
<dbReference type="EC" id="4.1.1.37" evidence="3 8"/>
<dbReference type="GO" id="GO:0005829">
    <property type="term" value="C:cytosol"/>
    <property type="evidence" value="ECO:0007669"/>
    <property type="project" value="TreeGrafter"/>
</dbReference>
<dbReference type="AlphaFoldDB" id="A0A934UZL8"/>
<feature type="binding site" evidence="8">
    <location>
        <position position="333"/>
    </location>
    <ligand>
        <name>substrate</name>
    </ligand>
</feature>
<evidence type="ECO:0000259" key="13">
    <source>
        <dbReference type="PROSITE" id="PS00907"/>
    </source>
</evidence>
<dbReference type="HAMAP" id="MF_00218">
    <property type="entry name" value="URO_D"/>
    <property type="match status" value="1"/>
</dbReference>
<evidence type="ECO:0000256" key="4">
    <source>
        <dbReference type="ARBA" id="ARBA00022490"/>
    </source>
</evidence>
<evidence type="ECO:0000256" key="11">
    <source>
        <dbReference type="SAM" id="MobiDB-lite"/>
    </source>
</evidence>
<keyword evidence="5 8" id="KW-0210">Decarboxylase</keyword>
<comment type="caution">
    <text evidence="14">The sequence shown here is derived from an EMBL/GenBank/DDBJ whole genome shotgun (WGS) entry which is preliminary data.</text>
</comment>
<dbReference type="FunFam" id="3.20.20.210:FF:000007">
    <property type="entry name" value="Uroporphyrinogen decarboxylase"/>
    <property type="match status" value="1"/>
</dbReference>
<name>A0A934UZL8_9PROT</name>
<sequence>MAIDHASRRPAATGKPLLDTLNGHQQDVPPIWLMRQAGRYLPEYREIRATAEGFLDLCFTPEKAIEVTLQPIRRYQMDGAILFSDILVIPYALGQKLWFTEGVGPQLEALENPADAAQRLSIEGMHDTLAPVYETLAGVKAKLPKETTLLGFAGAPWTVGSYMIEGGSSRDFFKAKQWMFQQPEAFQALIDLLVEATADYLCAQIDAGADAVQLFDSWAASLAPDDVMRWSLKPLQQIVQKVKARHPNTPVIVFPRGVGPIYATFAEQGIGDALGLDTGLPAAWAREHLQDKVAVQGNLDPLRVVAGGEGMRQATRELLDTLAGGRYIFNLGHGVVPQTPPEHVGELVELVRSHGRR</sequence>
<evidence type="ECO:0000256" key="7">
    <source>
        <dbReference type="ARBA" id="ARBA00023244"/>
    </source>
</evidence>
<evidence type="ECO:0000313" key="15">
    <source>
        <dbReference type="Proteomes" id="UP000778970"/>
    </source>
</evidence>
<feature type="binding site" evidence="8">
    <location>
        <position position="162"/>
    </location>
    <ligand>
        <name>substrate</name>
    </ligand>
</feature>
<evidence type="ECO:0000256" key="3">
    <source>
        <dbReference type="ARBA" id="ARBA00012288"/>
    </source>
</evidence>
<dbReference type="InterPro" id="IPR000257">
    <property type="entry name" value="Uroporphyrinogen_deCOase"/>
</dbReference>
<reference evidence="14" key="1">
    <citation type="submission" date="2017-08" db="EMBL/GenBank/DDBJ databases">
        <authorList>
            <person name="Imhoff J.F."/>
            <person name="Rahn T."/>
            <person name="Kuenzel S."/>
            <person name="Neulinger S.C."/>
        </authorList>
    </citation>
    <scope>NUCLEOTIDE SEQUENCE</scope>
    <source>
        <strain evidence="14">DSM 9154</strain>
    </source>
</reference>
<feature type="region of interest" description="Disordered" evidence="11">
    <location>
        <begin position="1"/>
        <end position="22"/>
    </location>
</feature>
<evidence type="ECO:0000256" key="1">
    <source>
        <dbReference type="ARBA" id="ARBA00004804"/>
    </source>
</evidence>
<evidence type="ECO:0000256" key="2">
    <source>
        <dbReference type="ARBA" id="ARBA00009935"/>
    </source>
</evidence>
<evidence type="ECO:0000256" key="5">
    <source>
        <dbReference type="ARBA" id="ARBA00022793"/>
    </source>
</evidence>
<dbReference type="RefSeq" id="WP_027287335.1">
    <property type="nucleotide sequence ID" value="NZ_NRRE01000020.1"/>
</dbReference>
<dbReference type="EMBL" id="NRRE01000020">
    <property type="protein sequence ID" value="MBK1696883.1"/>
    <property type="molecule type" value="Genomic_DNA"/>
</dbReference>
<dbReference type="Pfam" id="PF01208">
    <property type="entry name" value="URO-D"/>
    <property type="match status" value="1"/>
</dbReference>
<comment type="catalytic activity">
    <reaction evidence="8 9">
        <text>uroporphyrinogen III + 4 H(+) = coproporphyrinogen III + 4 CO2</text>
        <dbReference type="Rhea" id="RHEA:19865"/>
        <dbReference type="ChEBI" id="CHEBI:15378"/>
        <dbReference type="ChEBI" id="CHEBI:16526"/>
        <dbReference type="ChEBI" id="CHEBI:57308"/>
        <dbReference type="ChEBI" id="CHEBI:57309"/>
        <dbReference type="EC" id="4.1.1.37"/>
    </reaction>
</comment>
<accession>A0A934UZL8</accession>
<dbReference type="Gene3D" id="3.20.20.210">
    <property type="match status" value="1"/>
</dbReference>
<dbReference type="PROSITE" id="PS00906">
    <property type="entry name" value="UROD_1"/>
    <property type="match status" value="1"/>
</dbReference>
<dbReference type="SUPFAM" id="SSF51726">
    <property type="entry name" value="UROD/MetE-like"/>
    <property type="match status" value="1"/>
</dbReference>
<protein>
    <recommendedName>
        <fullName evidence="3 8">Uroporphyrinogen decarboxylase</fullName>
        <shortName evidence="8">UPD</shortName>
        <shortName evidence="8">URO-D</shortName>
        <ecNumber evidence="3 8">4.1.1.37</ecNumber>
    </recommendedName>
</protein>
<evidence type="ECO:0000256" key="9">
    <source>
        <dbReference type="RuleBase" id="RU000554"/>
    </source>
</evidence>
<dbReference type="GO" id="GO:0019353">
    <property type="term" value="P:protoporphyrinogen IX biosynthetic process from glutamate"/>
    <property type="evidence" value="ECO:0007669"/>
    <property type="project" value="TreeGrafter"/>
</dbReference>
<evidence type="ECO:0000313" key="14">
    <source>
        <dbReference type="EMBL" id="MBK1696883.1"/>
    </source>
</evidence>
<comment type="function">
    <text evidence="8">Catalyzes the decarboxylation of four acetate groups of uroporphyrinogen-III to yield coproporphyrinogen-III.</text>
</comment>
<dbReference type="PROSITE" id="PS00907">
    <property type="entry name" value="UROD_2"/>
    <property type="match status" value="1"/>
</dbReference>
<evidence type="ECO:0000259" key="12">
    <source>
        <dbReference type="PROSITE" id="PS00906"/>
    </source>
</evidence>
<keyword evidence="7 8" id="KW-0627">Porphyrin biosynthesis</keyword>
<feature type="binding site" evidence="8">
    <location>
        <begin position="35"/>
        <end position="39"/>
    </location>
    <ligand>
        <name>substrate</name>
    </ligand>
</feature>
<dbReference type="InterPro" id="IPR038071">
    <property type="entry name" value="UROD/MetE-like_sf"/>
</dbReference>
<feature type="domain" description="Uroporphyrinogen decarboxylase (URO-D)" evidence="13">
    <location>
        <begin position="150"/>
        <end position="166"/>
    </location>
</feature>
<proteinExistence type="inferred from homology"/>
<organism evidence="14 15">
    <name type="scientific">Rhodovibrio salinarum</name>
    <dbReference type="NCBI Taxonomy" id="1087"/>
    <lineage>
        <taxon>Bacteria</taxon>
        <taxon>Pseudomonadati</taxon>
        <taxon>Pseudomonadota</taxon>
        <taxon>Alphaproteobacteria</taxon>
        <taxon>Rhodospirillales</taxon>
        <taxon>Rhodovibrionaceae</taxon>
        <taxon>Rhodovibrio</taxon>
    </lineage>
</organism>
<dbReference type="PANTHER" id="PTHR21091:SF169">
    <property type="entry name" value="UROPORPHYRINOGEN DECARBOXYLASE"/>
    <property type="match status" value="1"/>
</dbReference>
<comment type="pathway">
    <text evidence="1 8 9">Porphyrin-containing compound metabolism; protoporphyrin-IX biosynthesis; coproporphyrinogen-III from 5-aminolevulinate: step 4/4.</text>
</comment>
<gene>
    <name evidence="8" type="primary">hemE</name>
    <name evidence="14" type="ORF">CKO21_06450</name>
</gene>
<evidence type="ECO:0000256" key="6">
    <source>
        <dbReference type="ARBA" id="ARBA00023239"/>
    </source>
</evidence>
<evidence type="ECO:0000256" key="8">
    <source>
        <dbReference type="HAMAP-Rule" id="MF_00218"/>
    </source>
</evidence>
<comment type="subunit">
    <text evidence="8">Homodimer.</text>
</comment>
<feature type="binding site" evidence="8">
    <location>
        <position position="85"/>
    </location>
    <ligand>
        <name>substrate</name>
    </ligand>
</feature>
<keyword evidence="15" id="KW-1185">Reference proteome</keyword>
<feature type="binding site" evidence="8">
    <location>
        <position position="217"/>
    </location>
    <ligand>
        <name>substrate</name>
    </ligand>
</feature>
<evidence type="ECO:0000256" key="10">
    <source>
        <dbReference type="RuleBase" id="RU004169"/>
    </source>
</evidence>
<dbReference type="InterPro" id="IPR006361">
    <property type="entry name" value="Uroporphyrinogen_deCO2ase_HemE"/>
</dbReference>
<comment type="caution">
    <text evidence="8">Lacks conserved residue(s) required for the propagation of feature annotation.</text>
</comment>
<dbReference type="CDD" id="cd00717">
    <property type="entry name" value="URO-D"/>
    <property type="match status" value="1"/>
</dbReference>
<dbReference type="PANTHER" id="PTHR21091">
    <property type="entry name" value="METHYLTETRAHYDROFOLATE:HOMOCYSTEINE METHYLTRANSFERASE RELATED"/>
    <property type="match status" value="1"/>
</dbReference>